<comment type="caution">
    <text evidence="1">The sequence shown here is derived from an EMBL/GenBank/DDBJ whole genome shotgun (WGS) entry which is preliminary data.</text>
</comment>
<dbReference type="Proteomes" id="UP000572680">
    <property type="component" value="Unassembled WGS sequence"/>
</dbReference>
<organism evidence="1 2">
    <name type="scientific">Actinomadura namibiensis</name>
    <dbReference type="NCBI Taxonomy" id="182080"/>
    <lineage>
        <taxon>Bacteria</taxon>
        <taxon>Bacillati</taxon>
        <taxon>Actinomycetota</taxon>
        <taxon>Actinomycetes</taxon>
        <taxon>Streptosporangiales</taxon>
        <taxon>Thermomonosporaceae</taxon>
        <taxon>Actinomadura</taxon>
    </lineage>
</organism>
<proteinExistence type="predicted"/>
<evidence type="ECO:0000313" key="1">
    <source>
        <dbReference type="EMBL" id="MBA8952652.1"/>
    </source>
</evidence>
<accession>A0A7W3LR09</accession>
<keyword evidence="2" id="KW-1185">Reference proteome</keyword>
<dbReference type="EMBL" id="JACJIA010000005">
    <property type="protein sequence ID" value="MBA8952652.1"/>
    <property type="molecule type" value="Genomic_DNA"/>
</dbReference>
<sequence length="59" mass="6922">MIWRQDDEHSPWGAPACPPDVLRLREKVAAFVRERVIPREPEPHADLALLERLRRQARA</sequence>
<protein>
    <submittedName>
        <fullName evidence="1">Uncharacterized protein</fullName>
    </submittedName>
</protein>
<evidence type="ECO:0000313" key="2">
    <source>
        <dbReference type="Proteomes" id="UP000572680"/>
    </source>
</evidence>
<gene>
    <name evidence="1" type="ORF">HNR61_004298</name>
</gene>
<dbReference type="RefSeq" id="WP_220509597.1">
    <property type="nucleotide sequence ID" value="NZ_BAAALP010000005.1"/>
</dbReference>
<reference evidence="1 2" key="1">
    <citation type="submission" date="2020-08" db="EMBL/GenBank/DDBJ databases">
        <title>Genomic Encyclopedia of Type Strains, Phase IV (KMG-IV): sequencing the most valuable type-strain genomes for metagenomic binning, comparative biology and taxonomic classification.</title>
        <authorList>
            <person name="Goeker M."/>
        </authorList>
    </citation>
    <scope>NUCLEOTIDE SEQUENCE [LARGE SCALE GENOMIC DNA]</scope>
    <source>
        <strain evidence="1 2">DSM 44197</strain>
    </source>
</reference>
<dbReference type="AlphaFoldDB" id="A0A7W3LR09"/>
<name>A0A7W3LR09_ACTNM</name>